<evidence type="ECO:0000313" key="1">
    <source>
        <dbReference type="EMBL" id="DBA52081.1"/>
    </source>
</evidence>
<reference evidence="1" key="2">
    <citation type="submission" date="2024-03" db="EMBL/GenBank/DDBJ databases">
        <authorList>
            <person name="Ni Y."/>
            <person name="Xu T."/>
            <person name="Yan S."/>
            <person name="Chen L."/>
            <person name="Wang Y."/>
        </authorList>
    </citation>
    <scope>NUCLEOTIDE SEQUENCE</scope>
    <source>
        <strain evidence="1">NMC1</strain>
    </source>
</reference>
<proteinExistence type="predicted"/>
<organism evidence="1">
    <name type="scientific">Nitrosopumilaceae spindle-shaped virus</name>
    <dbReference type="NCBI Taxonomy" id="3065433"/>
    <lineage>
        <taxon>Viruses</taxon>
    </lineage>
</organism>
<name>A0AAT9JA56_9VIRU</name>
<accession>A0AAT9JA56</accession>
<sequence>MTDCECESPPCKCQSFQRDTTCDNIDRYGENMCGKEGTLRDDCNYMWSAKRVLCDEHYEGHRDAVDKKCRICGTPRRECCC</sequence>
<protein>
    <submittedName>
        <fullName evidence="1">ORF42</fullName>
    </submittedName>
</protein>
<reference evidence="1" key="1">
    <citation type="journal article" date="2024" name="Environ. Microbiol. Rep.">
        <title>Hiding in plain sight: The discovery of complete genomes of 11 hypothetical spindle-shaped viruses that putatively infect mesophilic ammonia-oxidizing archaea.</title>
        <authorList>
            <person name="Ni Y."/>
            <person name="Xu T."/>
            <person name="Yan S."/>
            <person name="Chen L."/>
            <person name="Wang Y."/>
        </authorList>
    </citation>
    <scope>NUCLEOTIDE SEQUENCE</scope>
    <source>
        <strain evidence="1">NMC1</strain>
    </source>
</reference>
<dbReference type="EMBL" id="BK067789">
    <property type="protein sequence ID" value="DBA52081.1"/>
    <property type="molecule type" value="Genomic_DNA"/>
</dbReference>